<evidence type="ECO:0000313" key="8">
    <source>
        <dbReference type="Proteomes" id="UP001141327"/>
    </source>
</evidence>
<evidence type="ECO:0000256" key="4">
    <source>
        <dbReference type="SAM" id="MobiDB-lite"/>
    </source>
</evidence>
<keyword evidence="3" id="KW-0752">Steroid biosynthesis</keyword>
<dbReference type="NCBIfam" id="TIGR01833">
    <property type="entry name" value="HMG-CoA-S_euk"/>
    <property type="match status" value="1"/>
</dbReference>
<keyword evidence="8" id="KW-1185">Reference proteome</keyword>
<protein>
    <recommendedName>
        <fullName evidence="3">Hydroxymethylglutaryl-CoA synthase</fullName>
        <shortName evidence="3">HMG-CoA synthase</shortName>
        <ecNumber evidence="3">2.3.3.10</ecNumber>
    </recommendedName>
    <alternativeName>
        <fullName evidence="3">3-hydroxy-3-methylglutaryl coenzyme A synthase</fullName>
    </alternativeName>
</protein>
<keyword evidence="3" id="KW-1207">Sterol metabolism</keyword>
<dbReference type="InterPro" id="IPR013528">
    <property type="entry name" value="HMG_CoA_synth_N"/>
</dbReference>
<comment type="catalytic activity">
    <reaction evidence="3">
        <text>acetoacetyl-CoA + acetyl-CoA + H2O = (3S)-3-hydroxy-3-methylglutaryl-CoA + CoA + H(+)</text>
        <dbReference type="Rhea" id="RHEA:10188"/>
        <dbReference type="ChEBI" id="CHEBI:15377"/>
        <dbReference type="ChEBI" id="CHEBI:15378"/>
        <dbReference type="ChEBI" id="CHEBI:43074"/>
        <dbReference type="ChEBI" id="CHEBI:57286"/>
        <dbReference type="ChEBI" id="CHEBI:57287"/>
        <dbReference type="ChEBI" id="CHEBI:57288"/>
        <dbReference type="EC" id="2.3.3.10"/>
    </reaction>
</comment>
<feature type="compositionally biased region" description="Polar residues" evidence="4">
    <location>
        <begin position="414"/>
        <end position="424"/>
    </location>
</feature>
<comment type="function">
    <text evidence="3">Catalyzes the condensation of acetyl-CoA with acetoacetyl-CoA to form HMG-CoA.</text>
</comment>
<feature type="region of interest" description="Disordered" evidence="4">
    <location>
        <begin position="409"/>
        <end position="442"/>
    </location>
</feature>
<keyword evidence="2 3" id="KW-0808">Transferase</keyword>
<dbReference type="InterPro" id="IPR010122">
    <property type="entry name" value="HMG_CoA_synthase_euk"/>
</dbReference>
<sequence>MSEIQNVGIRGIEIYFPHRCLEMVALAEADGVPAGKYTAGLGQTRMAFCGDREDIISISLTVVKRLMEKCNIDPKDIGRLEVGTETIIDHSKSVKSSLMQLFTENPFIEGCDQINACYGGTNALFNALDWCRLHGGLAIVVAADIALYGEKNARPTGGAGAVAILVGPNAPIVMEGTRVAFSENVYDFYKPHLSEEYPVVDGHFSLQCYLRSLDACYTRFCAQNGHLVGASPITAASFDYFVFHSPYNKMVQKAFSRLFYLDRQRLRGTEHGPAVHPTLAPFDDMPLQETFTSKTLQEAATAVAAPFYATKVTPSTRLPTHTGNSYTASIYHSLASLLENAVGGPAALLGKRIVFSYGSGSCAAMWMMRVRAPIDRLTSGLHIEDQIRAQQCTLRHLHAATQPPTRLSFISRRPNFSNSETSPSAEKRLNRSENGVTPPALASCLPIAPPG</sequence>
<keyword evidence="3" id="KW-0444">Lipid biosynthesis</keyword>
<dbReference type="Proteomes" id="UP001141327">
    <property type="component" value="Unassembled WGS sequence"/>
</dbReference>
<evidence type="ECO:0000256" key="3">
    <source>
        <dbReference type="RuleBase" id="RU364071"/>
    </source>
</evidence>
<accession>A0ABQ8UVY4</accession>
<dbReference type="Pfam" id="PF01154">
    <property type="entry name" value="HMG_CoA_synt_N"/>
    <property type="match status" value="1"/>
</dbReference>
<proteinExistence type="inferred from homology"/>
<dbReference type="CDD" id="cd00827">
    <property type="entry name" value="init_cond_enzymes"/>
    <property type="match status" value="1"/>
</dbReference>
<organism evidence="7 8">
    <name type="scientific">Paratrimastix pyriformis</name>
    <dbReference type="NCBI Taxonomy" id="342808"/>
    <lineage>
        <taxon>Eukaryota</taxon>
        <taxon>Metamonada</taxon>
        <taxon>Preaxostyla</taxon>
        <taxon>Paratrimastigidae</taxon>
        <taxon>Paratrimastix</taxon>
    </lineage>
</organism>
<evidence type="ECO:0000259" key="5">
    <source>
        <dbReference type="Pfam" id="PF01154"/>
    </source>
</evidence>
<dbReference type="EMBL" id="JAPMOS010000002">
    <property type="protein sequence ID" value="KAJ4462621.1"/>
    <property type="molecule type" value="Genomic_DNA"/>
</dbReference>
<keyword evidence="3" id="KW-0756">Sterol biosynthesis</keyword>
<comment type="caution">
    <text evidence="7">The sequence shown here is derived from an EMBL/GenBank/DDBJ whole genome shotgun (WGS) entry which is preliminary data.</text>
</comment>
<feature type="domain" description="Hydroxymethylglutaryl-coenzyme A synthase N-terminal" evidence="5">
    <location>
        <begin position="5"/>
        <end position="171"/>
    </location>
</feature>
<keyword evidence="3" id="KW-0443">Lipid metabolism</keyword>
<dbReference type="PANTHER" id="PTHR43323">
    <property type="entry name" value="3-HYDROXY-3-METHYLGLUTARYL COENZYME A SYNTHASE"/>
    <property type="match status" value="1"/>
</dbReference>
<evidence type="ECO:0000313" key="7">
    <source>
        <dbReference type="EMBL" id="KAJ4462621.1"/>
    </source>
</evidence>
<comment type="pathway">
    <text evidence="3">Metabolic intermediate biosynthesis; (R)-mevalonate biosynthesis; (R)-mevalonate from acetyl-CoA: step 2/3.</text>
</comment>
<comment type="similarity">
    <text evidence="1 3">Belongs to the thiolase-like superfamily. HMG-CoA synthase family.</text>
</comment>
<dbReference type="Gene3D" id="3.40.47.10">
    <property type="match status" value="1"/>
</dbReference>
<dbReference type="InterPro" id="IPR013746">
    <property type="entry name" value="HMG_CoA_synt_C_dom"/>
</dbReference>
<evidence type="ECO:0000256" key="1">
    <source>
        <dbReference type="ARBA" id="ARBA00007061"/>
    </source>
</evidence>
<dbReference type="PANTHER" id="PTHR43323:SF2">
    <property type="entry name" value="HYDROXYMETHYLGLUTARYL-COA SYNTHASE"/>
    <property type="match status" value="1"/>
</dbReference>
<dbReference type="Pfam" id="PF08540">
    <property type="entry name" value="HMG_CoA_synt_C"/>
    <property type="match status" value="1"/>
</dbReference>
<dbReference type="SUPFAM" id="SSF53901">
    <property type="entry name" value="Thiolase-like"/>
    <property type="match status" value="2"/>
</dbReference>
<reference evidence="7" key="1">
    <citation type="journal article" date="2022" name="bioRxiv">
        <title>Genomics of Preaxostyla Flagellates Illuminates Evolutionary Transitions and the Path Towards Mitochondrial Loss.</title>
        <authorList>
            <person name="Novak L.V.F."/>
            <person name="Treitli S.C."/>
            <person name="Pyrih J."/>
            <person name="Halakuc P."/>
            <person name="Pipaliya S.V."/>
            <person name="Vacek V."/>
            <person name="Brzon O."/>
            <person name="Soukal P."/>
            <person name="Eme L."/>
            <person name="Dacks J.B."/>
            <person name="Karnkowska A."/>
            <person name="Elias M."/>
            <person name="Hampl V."/>
        </authorList>
    </citation>
    <scope>NUCLEOTIDE SEQUENCE</scope>
    <source>
        <strain evidence="7">RCP-MX</strain>
    </source>
</reference>
<dbReference type="EC" id="2.3.3.10" evidence="3"/>
<evidence type="ECO:0000259" key="6">
    <source>
        <dbReference type="Pfam" id="PF08540"/>
    </source>
</evidence>
<dbReference type="InterPro" id="IPR016039">
    <property type="entry name" value="Thiolase-like"/>
</dbReference>
<evidence type="ECO:0000256" key="2">
    <source>
        <dbReference type="ARBA" id="ARBA00022679"/>
    </source>
</evidence>
<keyword evidence="3" id="KW-0753">Steroid metabolism</keyword>
<name>A0ABQ8UVY4_9EUKA</name>
<feature type="domain" description="Hydroxymethylglutaryl-coenzyme A synthase C-terminal" evidence="6">
    <location>
        <begin position="172"/>
        <end position="374"/>
    </location>
</feature>
<gene>
    <name evidence="7" type="ORF">PAPYR_616</name>
</gene>